<evidence type="ECO:0000313" key="11">
    <source>
        <dbReference type="Proteomes" id="UP000824890"/>
    </source>
</evidence>
<dbReference type="EMBL" id="JAGKQM010000009">
    <property type="protein sequence ID" value="KAH0910491.1"/>
    <property type="molecule type" value="Genomic_DNA"/>
</dbReference>
<keyword evidence="8 9" id="KW-0472">Membrane</keyword>
<organism evidence="10 11">
    <name type="scientific">Brassica napus</name>
    <name type="common">Rape</name>
    <dbReference type="NCBI Taxonomy" id="3708"/>
    <lineage>
        <taxon>Eukaryota</taxon>
        <taxon>Viridiplantae</taxon>
        <taxon>Streptophyta</taxon>
        <taxon>Embryophyta</taxon>
        <taxon>Tracheophyta</taxon>
        <taxon>Spermatophyta</taxon>
        <taxon>Magnoliopsida</taxon>
        <taxon>eudicotyledons</taxon>
        <taxon>Gunneridae</taxon>
        <taxon>Pentapetalae</taxon>
        <taxon>rosids</taxon>
        <taxon>malvids</taxon>
        <taxon>Brassicales</taxon>
        <taxon>Brassicaceae</taxon>
        <taxon>Brassiceae</taxon>
        <taxon>Brassica</taxon>
    </lineage>
</organism>
<protein>
    <recommendedName>
        <fullName evidence="9">Mitochondrial pyruvate carrier</fullName>
    </recommendedName>
</protein>
<evidence type="ECO:0000256" key="2">
    <source>
        <dbReference type="ARBA" id="ARBA00006416"/>
    </source>
</evidence>
<evidence type="ECO:0000256" key="4">
    <source>
        <dbReference type="ARBA" id="ARBA00022692"/>
    </source>
</evidence>
<evidence type="ECO:0000256" key="1">
    <source>
        <dbReference type="ARBA" id="ARBA00004448"/>
    </source>
</evidence>
<keyword evidence="4 9" id="KW-0812">Transmembrane</keyword>
<comment type="function">
    <text evidence="9">Mediates the uptake of pyruvate into mitochondria.</text>
</comment>
<reference evidence="10 11" key="1">
    <citation type="submission" date="2021-05" db="EMBL/GenBank/DDBJ databases">
        <title>Genome Assembly of Synthetic Allotetraploid Brassica napus Reveals Homoeologous Exchanges between Subgenomes.</title>
        <authorList>
            <person name="Davis J.T."/>
        </authorList>
    </citation>
    <scope>NUCLEOTIDE SEQUENCE [LARGE SCALE GENOMIC DNA]</scope>
    <source>
        <strain evidence="11">cv. Da-Ae</strain>
        <tissue evidence="10">Seedling</tissue>
    </source>
</reference>
<comment type="caution">
    <text evidence="9">Lacks conserved residue(s) required for the propagation of feature annotation.</text>
</comment>
<keyword evidence="6 9" id="KW-1133">Transmembrane helix</keyword>
<dbReference type="Pfam" id="PF03650">
    <property type="entry name" value="MPC"/>
    <property type="match status" value="2"/>
</dbReference>
<feature type="transmembrane region" description="Helical" evidence="9">
    <location>
        <begin position="66"/>
        <end position="92"/>
    </location>
</feature>
<evidence type="ECO:0000256" key="7">
    <source>
        <dbReference type="ARBA" id="ARBA00023128"/>
    </source>
</evidence>
<evidence type="ECO:0000256" key="9">
    <source>
        <dbReference type="RuleBase" id="RU363100"/>
    </source>
</evidence>
<accession>A0ABQ8C264</accession>
<comment type="similarity">
    <text evidence="2 9">Belongs to the mitochondrial pyruvate carrier (MPC) (TC 2.A.105) family.</text>
</comment>
<comment type="caution">
    <text evidence="10">The sequence shown here is derived from an EMBL/GenBank/DDBJ whole genome shotgun (WGS) entry which is preliminary data.</text>
</comment>
<dbReference type="Proteomes" id="UP000824890">
    <property type="component" value="Unassembled WGS sequence"/>
</dbReference>
<sequence length="291" mass="32820">MATTKLQALWNHPAGPKTIHFWAPTFKWGISIANIADFQKPPETLSYPQQMGITLFSYPSCSCVRLYIVFPHLLTVCLLYIIPVITGTGLIWSRYSTVITPKNWNLFSVSLGMAATGIYQITRKVKHDYASETDHLKIQIKELSHQVKGMTTFIQQIIGTSTGEQARAWAASFYVAFANIPNPTFANMPTPQNPNQFISGLQLSNALLTLQISRNLQRIFHTFIKLLYHISKSSDYSYSNCLYTLIVFVLPKNWNFFSVNVAMAATGVYQLSRKIKYDYVPEGEAAAAENE</sequence>
<keyword evidence="11" id="KW-1185">Reference proteome</keyword>
<dbReference type="PANTHER" id="PTHR14154">
    <property type="entry name" value="UPF0041 BRAIN PROTEIN 44-RELATED"/>
    <property type="match status" value="1"/>
</dbReference>
<evidence type="ECO:0000313" key="10">
    <source>
        <dbReference type="EMBL" id="KAH0910491.1"/>
    </source>
</evidence>
<evidence type="ECO:0000256" key="8">
    <source>
        <dbReference type="ARBA" id="ARBA00023136"/>
    </source>
</evidence>
<evidence type="ECO:0000256" key="6">
    <source>
        <dbReference type="ARBA" id="ARBA00022989"/>
    </source>
</evidence>
<keyword evidence="5 9" id="KW-0999">Mitochondrion inner membrane</keyword>
<evidence type="ECO:0000256" key="3">
    <source>
        <dbReference type="ARBA" id="ARBA00022448"/>
    </source>
</evidence>
<proteinExistence type="inferred from homology"/>
<evidence type="ECO:0000256" key="5">
    <source>
        <dbReference type="ARBA" id="ARBA00022792"/>
    </source>
</evidence>
<gene>
    <name evidence="10" type="ORF">HID58_033812</name>
</gene>
<keyword evidence="3 9" id="KW-0813">Transport</keyword>
<comment type="subcellular location">
    <subcellularLocation>
        <location evidence="1 9">Mitochondrion inner membrane</location>
        <topology evidence="1 9">Multi-pass membrane protein</topology>
    </subcellularLocation>
</comment>
<keyword evidence="7 9" id="KW-0496">Mitochondrion</keyword>
<dbReference type="InterPro" id="IPR005336">
    <property type="entry name" value="MPC"/>
</dbReference>
<name>A0ABQ8C264_BRANA</name>